<name>A0AAV5V439_9BILA</name>
<dbReference type="GO" id="GO:0016020">
    <property type="term" value="C:membrane"/>
    <property type="evidence" value="ECO:0007669"/>
    <property type="project" value="InterPro"/>
</dbReference>
<gene>
    <name evidence="3" type="ORF">PFISCL1PPCAC_5653</name>
</gene>
<keyword evidence="2" id="KW-0472">Membrane</keyword>
<comment type="similarity">
    <text evidence="1">Belongs to the nematode receptor-like protein sre family.</text>
</comment>
<dbReference type="EMBL" id="BTSY01000002">
    <property type="protein sequence ID" value="GMT14356.1"/>
    <property type="molecule type" value="Genomic_DNA"/>
</dbReference>
<evidence type="ECO:0008006" key="5">
    <source>
        <dbReference type="Google" id="ProtNLM"/>
    </source>
</evidence>
<dbReference type="PANTHER" id="PTHR23128:SF132">
    <property type="entry name" value="SERPENTINE RECEPTOR, CLASS E (EPSILON)-RELATED"/>
    <property type="match status" value="1"/>
</dbReference>
<sequence length="151" mass="17424">ATIFVADYEKQRRTQISILLSVVLVIISIIYSYGILKELSLCNCIESLNCSCESPNFQIIRILLKLNEKRHGELTNVIRRSSFDEYSLSLRVQLKENIWSLKKIEFGVVILTSGVVFNLFLFFPPVFFLSQPGDFEILQWFMCVSNFSLAL</sequence>
<evidence type="ECO:0000256" key="1">
    <source>
        <dbReference type="ARBA" id="ARBA00006803"/>
    </source>
</evidence>
<feature type="non-terminal residue" evidence="3">
    <location>
        <position position="1"/>
    </location>
</feature>
<proteinExistence type="inferred from homology"/>
<accession>A0AAV5V439</accession>
<dbReference type="Pfam" id="PF03125">
    <property type="entry name" value="Sre"/>
    <property type="match status" value="1"/>
</dbReference>
<reference evidence="3" key="1">
    <citation type="submission" date="2023-10" db="EMBL/GenBank/DDBJ databases">
        <title>Genome assembly of Pristionchus species.</title>
        <authorList>
            <person name="Yoshida K."/>
            <person name="Sommer R.J."/>
        </authorList>
    </citation>
    <scope>NUCLEOTIDE SEQUENCE</scope>
    <source>
        <strain evidence="3">RS5133</strain>
    </source>
</reference>
<comment type="caution">
    <text evidence="3">The sequence shown here is derived from an EMBL/GenBank/DDBJ whole genome shotgun (WGS) entry which is preliminary data.</text>
</comment>
<dbReference type="Proteomes" id="UP001432322">
    <property type="component" value="Unassembled WGS sequence"/>
</dbReference>
<evidence type="ECO:0000313" key="4">
    <source>
        <dbReference type="Proteomes" id="UP001432322"/>
    </source>
</evidence>
<feature type="transmembrane region" description="Helical" evidence="2">
    <location>
        <begin position="16"/>
        <end position="36"/>
    </location>
</feature>
<keyword evidence="4" id="KW-1185">Reference proteome</keyword>
<keyword evidence="2" id="KW-1133">Transmembrane helix</keyword>
<protein>
    <recommendedName>
        <fullName evidence="5">G protein-coupled receptor</fullName>
    </recommendedName>
</protein>
<feature type="non-terminal residue" evidence="3">
    <location>
        <position position="151"/>
    </location>
</feature>
<keyword evidence="2" id="KW-0812">Transmembrane</keyword>
<dbReference type="AlphaFoldDB" id="A0AAV5V439"/>
<organism evidence="3 4">
    <name type="scientific">Pristionchus fissidentatus</name>
    <dbReference type="NCBI Taxonomy" id="1538716"/>
    <lineage>
        <taxon>Eukaryota</taxon>
        <taxon>Metazoa</taxon>
        <taxon>Ecdysozoa</taxon>
        <taxon>Nematoda</taxon>
        <taxon>Chromadorea</taxon>
        <taxon>Rhabditida</taxon>
        <taxon>Rhabditina</taxon>
        <taxon>Diplogasteromorpha</taxon>
        <taxon>Diplogasteroidea</taxon>
        <taxon>Neodiplogasteridae</taxon>
        <taxon>Pristionchus</taxon>
    </lineage>
</organism>
<evidence type="ECO:0000256" key="2">
    <source>
        <dbReference type="SAM" id="Phobius"/>
    </source>
</evidence>
<feature type="transmembrane region" description="Helical" evidence="2">
    <location>
        <begin position="104"/>
        <end position="123"/>
    </location>
</feature>
<evidence type="ECO:0000313" key="3">
    <source>
        <dbReference type="EMBL" id="GMT14356.1"/>
    </source>
</evidence>
<dbReference type="GO" id="GO:0007606">
    <property type="term" value="P:sensory perception of chemical stimulus"/>
    <property type="evidence" value="ECO:0007669"/>
    <property type="project" value="InterPro"/>
</dbReference>
<dbReference type="PANTHER" id="PTHR23128">
    <property type="entry name" value="SERPENTINE RECEPTOR, CLASS E (EPSILON)-RELATED"/>
    <property type="match status" value="1"/>
</dbReference>
<dbReference type="InterPro" id="IPR004151">
    <property type="entry name" value="7TM_GPCR_serpentine_rcpt_Sre"/>
</dbReference>